<organism evidence="1 2">
    <name type="scientific">Dorcoceras hygrometricum</name>
    <dbReference type="NCBI Taxonomy" id="472368"/>
    <lineage>
        <taxon>Eukaryota</taxon>
        <taxon>Viridiplantae</taxon>
        <taxon>Streptophyta</taxon>
        <taxon>Embryophyta</taxon>
        <taxon>Tracheophyta</taxon>
        <taxon>Spermatophyta</taxon>
        <taxon>Magnoliopsida</taxon>
        <taxon>eudicotyledons</taxon>
        <taxon>Gunneridae</taxon>
        <taxon>Pentapetalae</taxon>
        <taxon>asterids</taxon>
        <taxon>lamiids</taxon>
        <taxon>Lamiales</taxon>
        <taxon>Gesneriaceae</taxon>
        <taxon>Didymocarpoideae</taxon>
        <taxon>Trichosporeae</taxon>
        <taxon>Loxocarpinae</taxon>
        <taxon>Dorcoceras</taxon>
    </lineage>
</organism>
<gene>
    <name evidence="1" type="ORF">F511_45558</name>
</gene>
<keyword evidence="2" id="KW-1185">Reference proteome</keyword>
<evidence type="ECO:0000313" key="2">
    <source>
        <dbReference type="Proteomes" id="UP000250235"/>
    </source>
</evidence>
<accession>A0A2Z6ZW65</accession>
<dbReference type="AlphaFoldDB" id="A0A2Z6ZW65"/>
<reference evidence="1 2" key="1">
    <citation type="journal article" date="2015" name="Proc. Natl. Acad. Sci. U.S.A.">
        <title>The resurrection genome of Boea hygrometrica: A blueprint for survival of dehydration.</title>
        <authorList>
            <person name="Xiao L."/>
            <person name="Yang G."/>
            <person name="Zhang L."/>
            <person name="Yang X."/>
            <person name="Zhao S."/>
            <person name="Ji Z."/>
            <person name="Zhou Q."/>
            <person name="Hu M."/>
            <person name="Wang Y."/>
            <person name="Chen M."/>
            <person name="Xu Y."/>
            <person name="Jin H."/>
            <person name="Xiao X."/>
            <person name="Hu G."/>
            <person name="Bao F."/>
            <person name="Hu Y."/>
            <person name="Wan P."/>
            <person name="Li L."/>
            <person name="Deng X."/>
            <person name="Kuang T."/>
            <person name="Xiang C."/>
            <person name="Zhu J.K."/>
            <person name="Oliver M.J."/>
            <person name="He Y."/>
        </authorList>
    </citation>
    <scope>NUCLEOTIDE SEQUENCE [LARGE SCALE GENOMIC DNA]</scope>
    <source>
        <strain evidence="2">cv. XS01</strain>
    </source>
</reference>
<proteinExistence type="predicted"/>
<sequence length="112" mass="12686">MTSAYLLEEAMSSKDYVSSKLQYIQQSTRSTRAGSAMMKSAVTSAISRELQCYQQLVLERLIYEKNTIEEVAVRVVVAQKILNQKKTTIKVKMNLKRSCQLSFVEKLIGVDS</sequence>
<name>A0A2Z6ZW65_9LAMI</name>
<dbReference type="Proteomes" id="UP000250235">
    <property type="component" value="Unassembled WGS sequence"/>
</dbReference>
<protein>
    <submittedName>
        <fullName evidence="1">Uncharacterized protein</fullName>
    </submittedName>
</protein>
<evidence type="ECO:0000313" key="1">
    <source>
        <dbReference type="EMBL" id="KZV06962.1"/>
    </source>
</evidence>
<dbReference type="EMBL" id="KV049763">
    <property type="protein sequence ID" value="KZV06962.1"/>
    <property type="molecule type" value="Genomic_DNA"/>
</dbReference>